<accession>A0A1V6Q6J1</accession>
<dbReference type="OrthoDB" id="4435242at2759"/>
<comment type="caution">
    <text evidence="2">The sequence shown here is derived from an EMBL/GenBank/DDBJ whole genome shotgun (WGS) entry which is preliminary data.</text>
</comment>
<evidence type="ECO:0000313" key="3">
    <source>
        <dbReference type="Proteomes" id="UP000191672"/>
    </source>
</evidence>
<organism evidence="2 3">
    <name type="scientific">Penicillium antarcticum</name>
    <dbReference type="NCBI Taxonomy" id="416450"/>
    <lineage>
        <taxon>Eukaryota</taxon>
        <taxon>Fungi</taxon>
        <taxon>Dikarya</taxon>
        <taxon>Ascomycota</taxon>
        <taxon>Pezizomycotina</taxon>
        <taxon>Eurotiomycetes</taxon>
        <taxon>Eurotiomycetidae</taxon>
        <taxon>Eurotiales</taxon>
        <taxon>Aspergillaceae</taxon>
        <taxon>Penicillium</taxon>
    </lineage>
</organism>
<gene>
    <name evidence="2" type="ORF">PENANT_c013G00607</name>
</gene>
<protein>
    <recommendedName>
        <fullName evidence="4">C2H2-type domain-containing protein</fullName>
    </recommendedName>
</protein>
<evidence type="ECO:0000313" key="2">
    <source>
        <dbReference type="EMBL" id="OQD84406.1"/>
    </source>
</evidence>
<feature type="signal peptide" evidence="1">
    <location>
        <begin position="1"/>
        <end position="20"/>
    </location>
</feature>
<dbReference type="AlphaFoldDB" id="A0A1V6Q6J1"/>
<dbReference type="Proteomes" id="UP000191672">
    <property type="component" value="Unassembled WGS sequence"/>
</dbReference>
<name>A0A1V6Q6J1_9EURO</name>
<proteinExistence type="predicted"/>
<feature type="chain" id="PRO_5013388559" description="C2H2-type domain-containing protein" evidence="1">
    <location>
        <begin position="21"/>
        <end position="133"/>
    </location>
</feature>
<evidence type="ECO:0008006" key="4">
    <source>
        <dbReference type="Google" id="ProtNLM"/>
    </source>
</evidence>
<keyword evidence="1" id="KW-0732">Signal</keyword>
<reference evidence="3" key="1">
    <citation type="journal article" date="2017" name="Nat. Microbiol.">
        <title>Global analysis of biosynthetic gene clusters reveals vast potential of secondary metabolite production in Penicillium species.</title>
        <authorList>
            <person name="Nielsen J.C."/>
            <person name="Grijseels S."/>
            <person name="Prigent S."/>
            <person name="Ji B."/>
            <person name="Dainat J."/>
            <person name="Nielsen K.F."/>
            <person name="Frisvad J.C."/>
            <person name="Workman M."/>
            <person name="Nielsen J."/>
        </authorList>
    </citation>
    <scope>NUCLEOTIDE SEQUENCE [LARGE SCALE GENOMIC DNA]</scope>
    <source>
        <strain evidence="3">IBT 31811</strain>
    </source>
</reference>
<evidence type="ECO:0000256" key="1">
    <source>
        <dbReference type="SAM" id="SignalP"/>
    </source>
</evidence>
<dbReference type="EMBL" id="MDYN01000013">
    <property type="protein sequence ID" value="OQD84406.1"/>
    <property type="molecule type" value="Genomic_DNA"/>
</dbReference>
<keyword evidence="3" id="KW-1185">Reference proteome</keyword>
<sequence length="133" mass="15031">MLFHISLLAITCLTLTHTLAMTTPRYKGPLPEFLPILKNYDEAREFQIANLDACMWPENGGHYFKDMDNKLLAVASDELCEYVDRGNAEIDAMIAAGELPEPEECDVCEGKIPCRKCFEAASKQHLENDHKEL</sequence>